<dbReference type="InterPro" id="IPR050194">
    <property type="entry name" value="Glycosyltransferase_grp1"/>
</dbReference>
<keyword evidence="5" id="KW-1185">Reference proteome</keyword>
<dbReference type="AlphaFoldDB" id="A0AA41A002"/>
<accession>A0AA41A002</accession>
<reference evidence="3 5" key="1">
    <citation type="submission" date="2020-08" db="EMBL/GenBank/DDBJ databases">
        <title>Genomic Encyclopedia of Type Strains, Phase IV (KMG-IV): sequencing the most valuable type-strain genomes for metagenomic binning, comparative biology and taxonomic classification.</title>
        <authorList>
            <person name="Goeker M."/>
        </authorList>
    </citation>
    <scope>NUCLEOTIDE SEQUENCE [LARGE SCALE GENOMIC DNA]</scope>
    <source>
        <strain evidence="3 5">DSM 14562</strain>
    </source>
</reference>
<name>A0AA41A002_9SPHN</name>
<feature type="domain" description="Glycosyl transferase family 1" evidence="1">
    <location>
        <begin position="203"/>
        <end position="360"/>
    </location>
</feature>
<evidence type="ECO:0000313" key="4">
    <source>
        <dbReference type="EMBL" id="MBN3558264.1"/>
    </source>
</evidence>
<evidence type="ECO:0000313" key="6">
    <source>
        <dbReference type="Proteomes" id="UP000704529"/>
    </source>
</evidence>
<protein>
    <submittedName>
        <fullName evidence="3 4">Glycosyltransferase</fullName>
    </submittedName>
</protein>
<dbReference type="InterPro" id="IPR001296">
    <property type="entry name" value="Glyco_trans_1"/>
</dbReference>
<sequence length="390" mass="42816">MNDMTQATSDRRKVAIFVERFLPPSQAFVLAQARGYERYAPRFLVGKRIDQGHGGQTDLPVHAIDASPAMKAGSLLLKIPRVAAPALFPPLAGADLIHAHFGKNGYVLGPLAKALGRPLVTTFHGFDATYRGDPKKPGGFNQVRFFAKGRARMAQAGGYNIAVSDFIRDRLLSLGFSPESIFRHYIGVDTRIFRPDPSPRVPGRVVSIARFVEYKGYRYMIDALAQVAAQGIPVDYVMIGDGPQADETLRYARSKLPKVTHHARLSQEAIRAELGQAQIYLHGSVTLDNGHAEAFGIANLEAQAVGTPVIAFRSGGVGEAVEEGRTGLLADERDVDTMAAALASLLSDRDRWRAFHERAPAWVAERFDLVAQTRLLEDYYDRVLADHRGK</sequence>
<dbReference type="PANTHER" id="PTHR45947">
    <property type="entry name" value="SULFOQUINOVOSYL TRANSFERASE SQD2"/>
    <property type="match status" value="1"/>
</dbReference>
<evidence type="ECO:0000259" key="2">
    <source>
        <dbReference type="Pfam" id="PF13439"/>
    </source>
</evidence>
<evidence type="ECO:0000313" key="3">
    <source>
        <dbReference type="EMBL" id="MBB4611050.1"/>
    </source>
</evidence>
<dbReference type="EMBL" id="JAFHKU010000126">
    <property type="protein sequence ID" value="MBN3558264.1"/>
    <property type="molecule type" value="Genomic_DNA"/>
</dbReference>
<dbReference type="RefSeq" id="WP_206362733.1">
    <property type="nucleotide sequence ID" value="NZ_JACHNX010000018.1"/>
</dbReference>
<dbReference type="PANTHER" id="PTHR45947:SF14">
    <property type="entry name" value="SLL1723 PROTEIN"/>
    <property type="match status" value="1"/>
</dbReference>
<dbReference type="SUPFAM" id="SSF53756">
    <property type="entry name" value="UDP-Glycosyltransferase/glycogen phosphorylase"/>
    <property type="match status" value="1"/>
</dbReference>
<evidence type="ECO:0000313" key="5">
    <source>
        <dbReference type="Proteomes" id="UP000584663"/>
    </source>
</evidence>
<dbReference type="Pfam" id="PF13439">
    <property type="entry name" value="Glyco_transf_4"/>
    <property type="match status" value="1"/>
</dbReference>
<reference evidence="4" key="2">
    <citation type="submission" date="2021-01" db="EMBL/GenBank/DDBJ databases">
        <title>Genome Sequencing of Type Strains.</title>
        <authorList>
            <person name="Lemaire J.F."/>
            <person name="Inderbitzin P."/>
            <person name="Collins S.B."/>
            <person name="Wespe N."/>
            <person name="Knight-Connoni V."/>
        </authorList>
    </citation>
    <scope>NUCLEOTIDE SEQUENCE</scope>
    <source>
        <strain evidence="4">DSM 14562</strain>
    </source>
</reference>
<comment type="caution">
    <text evidence="4">The sequence shown here is derived from an EMBL/GenBank/DDBJ whole genome shotgun (WGS) entry which is preliminary data.</text>
</comment>
<dbReference type="GO" id="GO:0016757">
    <property type="term" value="F:glycosyltransferase activity"/>
    <property type="evidence" value="ECO:0007669"/>
    <property type="project" value="InterPro"/>
</dbReference>
<dbReference type="Gene3D" id="3.40.50.2000">
    <property type="entry name" value="Glycogen Phosphorylase B"/>
    <property type="match status" value="2"/>
</dbReference>
<dbReference type="InterPro" id="IPR028098">
    <property type="entry name" value="Glyco_trans_4-like_N"/>
</dbReference>
<dbReference type="EMBL" id="JACHNX010000018">
    <property type="protein sequence ID" value="MBB4611050.1"/>
    <property type="molecule type" value="Genomic_DNA"/>
</dbReference>
<dbReference type="Proteomes" id="UP000584663">
    <property type="component" value="Unassembled WGS sequence"/>
</dbReference>
<dbReference type="Proteomes" id="UP000704529">
    <property type="component" value="Unassembled WGS sequence"/>
</dbReference>
<dbReference type="Pfam" id="PF00534">
    <property type="entry name" value="Glycos_transf_1"/>
    <property type="match status" value="1"/>
</dbReference>
<gene>
    <name evidence="3" type="ORF">GGQ89_003290</name>
    <name evidence="4" type="ORF">JYA60_08500</name>
</gene>
<organism evidence="4 6">
    <name type="scientific">Sphingomonas yabuuchiae</name>
    <dbReference type="NCBI Taxonomy" id="172044"/>
    <lineage>
        <taxon>Bacteria</taxon>
        <taxon>Pseudomonadati</taxon>
        <taxon>Pseudomonadota</taxon>
        <taxon>Alphaproteobacteria</taxon>
        <taxon>Sphingomonadales</taxon>
        <taxon>Sphingomonadaceae</taxon>
        <taxon>Sphingomonas</taxon>
    </lineage>
</organism>
<evidence type="ECO:0000259" key="1">
    <source>
        <dbReference type="Pfam" id="PF00534"/>
    </source>
</evidence>
<feature type="domain" description="Glycosyltransferase subfamily 4-like N-terminal" evidence="2">
    <location>
        <begin position="93"/>
        <end position="190"/>
    </location>
</feature>
<proteinExistence type="predicted"/>